<dbReference type="AlphaFoldDB" id="A0A8H7V1T7"/>
<comment type="caution">
    <text evidence="1">The sequence shown here is derived from an EMBL/GenBank/DDBJ whole genome shotgun (WGS) entry which is preliminary data.</text>
</comment>
<evidence type="ECO:0000313" key="1">
    <source>
        <dbReference type="EMBL" id="KAG2198384.1"/>
    </source>
</evidence>
<proteinExistence type="predicted"/>
<accession>A0A8H7V1T7</accession>
<evidence type="ECO:0000313" key="2">
    <source>
        <dbReference type="Proteomes" id="UP000603453"/>
    </source>
</evidence>
<dbReference type="EMBL" id="JAEPRD010000112">
    <property type="protein sequence ID" value="KAG2198384.1"/>
    <property type="molecule type" value="Genomic_DNA"/>
</dbReference>
<protein>
    <submittedName>
        <fullName evidence="1">Uncharacterized protein</fullName>
    </submittedName>
</protein>
<dbReference type="SUPFAM" id="SSF56219">
    <property type="entry name" value="DNase I-like"/>
    <property type="match status" value="1"/>
</dbReference>
<keyword evidence="2" id="KW-1185">Reference proteome</keyword>
<sequence>MPTYDTPMLNYTSMPINTIMPLTLNQNYQSNSASNRQKTTQFKTTNLKLGSLNCRSLASTSDASTCQKFTRYLRFLKYNLLSFQEVRNKGSNILDYLNIELQAKDSIWSQHVGIVSFNPNIRITPIFITHTKHAVFVKVHHINHHFEPIFLLNLSAPSQPSDFNYHHYTSYRSSNSPSPHPIISWKQIISQQLYDCINSDIVSEMFSIDNPHITFSRRNSRTTIDYIFGSLAIKASMTPSGVDFINTDWTDYAVLCIDLVLVSENHGKGICLANPTLSKNKRFVEQLFTLLQDLEPDPAHGPHNSPQKE</sequence>
<dbReference type="Gene3D" id="3.60.10.10">
    <property type="entry name" value="Endonuclease/exonuclease/phosphatase"/>
    <property type="match status" value="1"/>
</dbReference>
<name>A0A8H7V1T7_9FUNG</name>
<reference evidence="1" key="1">
    <citation type="submission" date="2020-12" db="EMBL/GenBank/DDBJ databases">
        <title>Metabolic potential, ecology and presence of endohyphal bacteria is reflected in genomic diversity of Mucoromycotina.</title>
        <authorList>
            <person name="Muszewska A."/>
            <person name="Okrasinska A."/>
            <person name="Steczkiewicz K."/>
            <person name="Drgas O."/>
            <person name="Orlowska M."/>
            <person name="Perlinska-Lenart U."/>
            <person name="Aleksandrzak-Piekarczyk T."/>
            <person name="Szatraj K."/>
            <person name="Zielenkiewicz U."/>
            <person name="Pilsyk S."/>
            <person name="Malc E."/>
            <person name="Mieczkowski P."/>
            <person name="Kruszewska J.S."/>
            <person name="Biernat P."/>
            <person name="Pawlowska J."/>
        </authorList>
    </citation>
    <scope>NUCLEOTIDE SEQUENCE</scope>
    <source>
        <strain evidence="1">WA0000017839</strain>
    </source>
</reference>
<gene>
    <name evidence="1" type="ORF">INT47_009789</name>
</gene>
<dbReference type="Proteomes" id="UP000603453">
    <property type="component" value="Unassembled WGS sequence"/>
</dbReference>
<dbReference type="InterPro" id="IPR036691">
    <property type="entry name" value="Endo/exonu/phosph_ase_sf"/>
</dbReference>
<dbReference type="OrthoDB" id="2289333at2759"/>
<organism evidence="1 2">
    <name type="scientific">Mucor saturninus</name>
    <dbReference type="NCBI Taxonomy" id="64648"/>
    <lineage>
        <taxon>Eukaryota</taxon>
        <taxon>Fungi</taxon>
        <taxon>Fungi incertae sedis</taxon>
        <taxon>Mucoromycota</taxon>
        <taxon>Mucoromycotina</taxon>
        <taxon>Mucoromycetes</taxon>
        <taxon>Mucorales</taxon>
        <taxon>Mucorineae</taxon>
        <taxon>Mucoraceae</taxon>
        <taxon>Mucor</taxon>
    </lineage>
</organism>